<dbReference type="RefSeq" id="WP_075007537.1">
    <property type="nucleotide sequence ID" value="NZ_FOAP01000008.1"/>
</dbReference>
<dbReference type="EMBL" id="FOAP01000008">
    <property type="protein sequence ID" value="SEL76574.1"/>
    <property type="molecule type" value="Genomic_DNA"/>
</dbReference>
<dbReference type="InterPro" id="IPR002213">
    <property type="entry name" value="UDP_glucos_trans"/>
</dbReference>
<accession>A0A1H7SX90</accession>
<name>A0A1H7SX90_STIAU</name>
<reference evidence="2" key="1">
    <citation type="submission" date="2016-10" db="EMBL/GenBank/DDBJ databases">
        <authorList>
            <person name="Varghese N."/>
            <person name="Submissions S."/>
        </authorList>
    </citation>
    <scope>NUCLEOTIDE SEQUENCE [LARGE SCALE GENOMIC DNA]</scope>
    <source>
        <strain evidence="2">DSM 17044</strain>
    </source>
</reference>
<keyword evidence="2" id="KW-1185">Reference proteome</keyword>
<dbReference type="Gene3D" id="3.40.50.11190">
    <property type="match status" value="1"/>
</dbReference>
<dbReference type="Pfam" id="PF00201">
    <property type="entry name" value="UDPGT"/>
    <property type="match status" value="1"/>
</dbReference>
<dbReference type="PANTHER" id="PTHR21015:SF22">
    <property type="entry name" value="GLYCOSYLTRANSFERASE"/>
    <property type="match status" value="1"/>
</dbReference>
<keyword evidence="1" id="KW-0808">Transferase</keyword>
<evidence type="ECO:0000313" key="1">
    <source>
        <dbReference type="EMBL" id="SEL76574.1"/>
    </source>
</evidence>
<dbReference type="AlphaFoldDB" id="A0A1H7SX90"/>
<evidence type="ECO:0000313" key="2">
    <source>
        <dbReference type="Proteomes" id="UP000182719"/>
    </source>
</evidence>
<organism evidence="1 2">
    <name type="scientific">Stigmatella aurantiaca</name>
    <dbReference type="NCBI Taxonomy" id="41"/>
    <lineage>
        <taxon>Bacteria</taxon>
        <taxon>Pseudomonadati</taxon>
        <taxon>Myxococcota</taxon>
        <taxon>Myxococcia</taxon>
        <taxon>Myxococcales</taxon>
        <taxon>Cystobacterineae</taxon>
        <taxon>Archangiaceae</taxon>
        <taxon>Stigmatella</taxon>
    </lineage>
</organism>
<dbReference type="GO" id="GO:0008194">
    <property type="term" value="F:UDP-glycosyltransferase activity"/>
    <property type="evidence" value="ECO:0007669"/>
    <property type="project" value="InterPro"/>
</dbReference>
<dbReference type="OrthoDB" id="9813876at2"/>
<gene>
    <name evidence="1" type="ORF">SAMN05444354_108156</name>
</gene>
<sequence>MGAPRFVFYAVNGLGLGHVTRLVSIARALRRLSPECEVLFLTSSEADHVIYREGFAAVKLPSKTVREHCGLRKGTYLKLAQTVTWNTLAAFDPDVLVVDTYPTGSFEELIPVLRWRQKNVFVFREQRAEAAGSGLLQASLRLYDRVLIPHDSVAQAGPVPEPAKALAVGPILIRERHELPSRAQARKALGLPEEGTLLYASFGGGGDPEGARALTLTAQVVQELPGVRLVVGAGPLWREQPPALEGAVVLQGRYPALDFLPAFDAAVTAAGYNAVHELLYAGIPSVFIPFERMVDDQEKRAREVAAAGAGLACVPLTRDGLSQAVREVLKPEVRQRLSAGARKKVERNGAEPAARALLELLT</sequence>
<dbReference type="Proteomes" id="UP000182719">
    <property type="component" value="Unassembled WGS sequence"/>
</dbReference>
<dbReference type="PANTHER" id="PTHR21015">
    <property type="entry name" value="UDP-N-ACETYLGLUCOSAMINE--N-ACETYLMURAMYL-(PENTAPEPTIDE) PYROPHOSPHORYL-UNDECAPRENOL N-ACETYLGLUCOSAMINE TRANSFERASE 1"/>
    <property type="match status" value="1"/>
</dbReference>
<dbReference type="SUPFAM" id="SSF53756">
    <property type="entry name" value="UDP-Glycosyltransferase/glycogen phosphorylase"/>
    <property type="match status" value="1"/>
</dbReference>
<dbReference type="Gene3D" id="3.40.50.2000">
    <property type="entry name" value="Glycogen Phosphorylase B"/>
    <property type="match status" value="1"/>
</dbReference>
<proteinExistence type="predicted"/>
<protein>
    <submittedName>
        <fullName evidence="1">Predicted glycosyl transferase</fullName>
    </submittedName>
</protein>